<evidence type="ECO:0000313" key="2">
    <source>
        <dbReference type="EMBL" id="ARN85220.1"/>
    </source>
</evidence>
<dbReference type="AlphaFoldDB" id="A0A1W6N5R6"/>
<dbReference type="Proteomes" id="UP000237351">
    <property type="component" value="Chromosome"/>
</dbReference>
<evidence type="ECO:0000256" key="1">
    <source>
        <dbReference type="SAM" id="MobiDB-lite"/>
    </source>
</evidence>
<sequence length="280" mass="31516">MTKMKAFIEMIFLKSVNFIGRKTNMTKINNIFKSLVLTIALVSYGHCVNAYAKEDFKKYIPQEYRHYVPDTDGFKSEEFDFDEDFDFSDNEDLEKKEKNNPRSSQVDYGPRSYSHRSFDDLKIYGPATLENIIVKSNISVYGPLSGHKIQTKSLNVQGPLKIVDLKADTVEVNGPVSLTKALVTSDIIINGPLNAKNSEFKGTIDIATNKMRLIDSIGETILIRKNSKLHQKTQVVFLEGKTVIHKNISFEQGKGVVVLGKHVVLKGKVIGGKIKTQIDR</sequence>
<dbReference type="EMBL" id="CP008743">
    <property type="protein sequence ID" value="ARN85220.1"/>
    <property type="molecule type" value="Genomic_DNA"/>
</dbReference>
<keyword evidence="3" id="KW-1185">Reference proteome</keyword>
<gene>
    <name evidence="2" type="ORF">GQ61_07905</name>
</gene>
<name>A0A1W6N5R6_9PROT</name>
<protein>
    <submittedName>
        <fullName evidence="2">Uncharacterized protein</fullName>
    </submittedName>
</protein>
<evidence type="ECO:0000313" key="3">
    <source>
        <dbReference type="Proteomes" id="UP000237351"/>
    </source>
</evidence>
<proteinExistence type="predicted"/>
<accession>A0A1W6N5R6</accession>
<reference evidence="2 3" key="1">
    <citation type="submission" date="2014-06" db="EMBL/GenBank/DDBJ databases">
        <title>The genome of the endonuclear symbiont Nucleicultrix amoebiphila.</title>
        <authorList>
            <person name="Schulz F."/>
            <person name="Horn M."/>
        </authorList>
    </citation>
    <scope>NUCLEOTIDE SEQUENCE [LARGE SCALE GENOMIC DNA]</scope>
    <source>
        <strain evidence="2 3">FS5</strain>
    </source>
</reference>
<organism evidence="2 3">
    <name type="scientific">Candidatus Nucleicultrix amoebiphila FS5</name>
    <dbReference type="NCBI Taxonomy" id="1414854"/>
    <lineage>
        <taxon>Bacteria</taxon>
        <taxon>Pseudomonadati</taxon>
        <taxon>Pseudomonadota</taxon>
        <taxon>Alphaproteobacteria</taxon>
        <taxon>Holosporales</taxon>
        <taxon>Candidatus Nucleicultricaceae</taxon>
        <taxon>Candidatus Nucleicultrix</taxon>
    </lineage>
</organism>
<feature type="region of interest" description="Disordered" evidence="1">
    <location>
        <begin position="90"/>
        <end position="113"/>
    </location>
</feature>
<dbReference type="KEGG" id="naf:GQ61_07905"/>
<dbReference type="RefSeq" id="WP_085784767.1">
    <property type="nucleotide sequence ID" value="NZ_CP008743.1"/>
</dbReference>